<evidence type="ECO:0000313" key="4">
    <source>
        <dbReference type="EMBL" id="NDV38712.1"/>
    </source>
</evidence>
<dbReference type="GO" id="GO:0022627">
    <property type="term" value="C:cytosolic small ribosomal subunit"/>
    <property type="evidence" value="ECO:0007669"/>
    <property type="project" value="TreeGrafter"/>
</dbReference>
<dbReference type="InterPro" id="IPR036388">
    <property type="entry name" value="WH-like_DNA-bd_sf"/>
</dbReference>
<evidence type="ECO:0008006" key="5">
    <source>
        <dbReference type="Google" id="ProtNLM"/>
    </source>
</evidence>
<accession>A0A6B2LNN4</accession>
<dbReference type="PANTHER" id="PTHR11710">
    <property type="entry name" value="40S RIBOSOMAL PROTEIN S19"/>
    <property type="match status" value="1"/>
</dbReference>
<sequence length="150" mass="16537">MSKGTTVKDVPAAQFIKAYAEHLKKNNWLELPAWVDIVKTGYFKELCPQDPDWYYVRAASIARKIYLKGGNGVGGLTKIYGGAHRRGCRPNKFATSSGKVARYIVQQLTNIGVVELHTDKSSGQVKGRQISTDGRRDLDRIAARVAAASK</sequence>
<dbReference type="SMART" id="SM01413">
    <property type="entry name" value="Ribosomal_S19e"/>
    <property type="match status" value="1"/>
</dbReference>
<dbReference type="AlphaFoldDB" id="A0A6B2LNN4"/>
<dbReference type="FunFam" id="1.10.10.10:FF:000118">
    <property type="entry name" value="40S ribosomal protein S19"/>
    <property type="match status" value="1"/>
</dbReference>
<dbReference type="InterPro" id="IPR036390">
    <property type="entry name" value="WH_DNA-bd_sf"/>
</dbReference>
<protein>
    <recommendedName>
        <fullName evidence="5">40S ribosomal protein S19</fullName>
    </recommendedName>
</protein>
<proteinExistence type="inferred from homology"/>
<dbReference type="EMBL" id="GIBP01009743">
    <property type="protein sequence ID" value="NDV38712.1"/>
    <property type="molecule type" value="Transcribed_RNA"/>
</dbReference>
<dbReference type="Pfam" id="PF01090">
    <property type="entry name" value="Ribosomal_S19e"/>
    <property type="match status" value="1"/>
</dbReference>
<evidence type="ECO:0000256" key="3">
    <source>
        <dbReference type="ARBA" id="ARBA00023274"/>
    </source>
</evidence>
<dbReference type="InterPro" id="IPR001266">
    <property type="entry name" value="Ribosomal_eS19"/>
</dbReference>
<name>A0A6B2LNN4_9EUKA</name>
<evidence type="ECO:0000256" key="1">
    <source>
        <dbReference type="ARBA" id="ARBA00010014"/>
    </source>
</evidence>
<dbReference type="GO" id="GO:0003735">
    <property type="term" value="F:structural constituent of ribosome"/>
    <property type="evidence" value="ECO:0007669"/>
    <property type="project" value="InterPro"/>
</dbReference>
<dbReference type="Gene3D" id="1.10.10.10">
    <property type="entry name" value="Winged helix-like DNA-binding domain superfamily/Winged helix DNA-binding domain"/>
    <property type="match status" value="1"/>
</dbReference>
<organism evidence="4">
    <name type="scientific">Arcella intermedia</name>
    <dbReference type="NCBI Taxonomy" id="1963864"/>
    <lineage>
        <taxon>Eukaryota</taxon>
        <taxon>Amoebozoa</taxon>
        <taxon>Tubulinea</taxon>
        <taxon>Elardia</taxon>
        <taxon>Arcellinida</taxon>
        <taxon>Sphaerothecina</taxon>
        <taxon>Arcellidae</taxon>
        <taxon>Arcella</taxon>
    </lineage>
</organism>
<dbReference type="GO" id="GO:0003723">
    <property type="term" value="F:RNA binding"/>
    <property type="evidence" value="ECO:0007669"/>
    <property type="project" value="TreeGrafter"/>
</dbReference>
<reference evidence="4" key="1">
    <citation type="journal article" date="2020" name="J. Eukaryot. Microbiol.">
        <title>De novo Sequencing, Assembly and Annotation of the Transcriptome for the Free-Living Testate Amoeba Arcella intermedia.</title>
        <authorList>
            <person name="Ribeiro G.M."/>
            <person name="Porfirio-Sousa A.L."/>
            <person name="Maurer-Alcala X.X."/>
            <person name="Katz L.A."/>
            <person name="Lahr D.J.G."/>
        </authorList>
    </citation>
    <scope>NUCLEOTIDE SEQUENCE</scope>
</reference>
<comment type="similarity">
    <text evidence="1">Belongs to the eukaryotic ribosomal protein eS19 family.</text>
</comment>
<dbReference type="PANTHER" id="PTHR11710:SF0">
    <property type="entry name" value="40S RIBOSOMAL PROTEIN S19"/>
    <property type="match status" value="1"/>
</dbReference>
<keyword evidence="2" id="KW-0689">Ribosomal protein</keyword>
<dbReference type="GO" id="GO:0000028">
    <property type="term" value="P:ribosomal small subunit assembly"/>
    <property type="evidence" value="ECO:0007669"/>
    <property type="project" value="TreeGrafter"/>
</dbReference>
<dbReference type="GO" id="GO:0006412">
    <property type="term" value="P:translation"/>
    <property type="evidence" value="ECO:0007669"/>
    <property type="project" value="InterPro"/>
</dbReference>
<keyword evidence="3" id="KW-0687">Ribonucleoprotein</keyword>
<dbReference type="SUPFAM" id="SSF46785">
    <property type="entry name" value="Winged helix' DNA-binding domain"/>
    <property type="match status" value="1"/>
</dbReference>
<evidence type="ECO:0000256" key="2">
    <source>
        <dbReference type="ARBA" id="ARBA00022980"/>
    </source>
</evidence>